<evidence type="ECO:0000256" key="1">
    <source>
        <dbReference type="ARBA" id="ARBA00004459"/>
    </source>
</evidence>
<dbReference type="EMBL" id="DMAI01000215">
    <property type="protein sequence ID" value="HAE48426.1"/>
    <property type="molecule type" value="Genomic_DNA"/>
</dbReference>
<evidence type="ECO:0000256" key="6">
    <source>
        <dbReference type="ARBA" id="ARBA00023288"/>
    </source>
</evidence>
<dbReference type="AlphaFoldDB" id="A0A3B9IL20"/>
<comment type="subcellular location">
    <subcellularLocation>
        <location evidence="1">Cell outer membrane</location>
        <topology evidence="1">Lipid-anchor</topology>
    </subcellularLocation>
</comment>
<protein>
    <recommendedName>
        <fullName evidence="11">Lipoprotein</fullName>
    </recommendedName>
</protein>
<dbReference type="NCBIfam" id="NF047847">
    <property type="entry name" value="SS_mature_LptM"/>
    <property type="match status" value="1"/>
</dbReference>
<dbReference type="PROSITE" id="PS51257">
    <property type="entry name" value="PROKAR_LIPOPROTEIN"/>
    <property type="match status" value="1"/>
</dbReference>
<evidence type="ECO:0000256" key="8">
    <source>
        <dbReference type="SAM" id="SignalP"/>
    </source>
</evidence>
<evidence type="ECO:0000313" key="9">
    <source>
        <dbReference type="EMBL" id="HAE48426.1"/>
    </source>
</evidence>
<evidence type="ECO:0000256" key="3">
    <source>
        <dbReference type="ARBA" id="ARBA00023136"/>
    </source>
</evidence>
<evidence type="ECO:0000256" key="5">
    <source>
        <dbReference type="ARBA" id="ARBA00023237"/>
    </source>
</evidence>
<keyword evidence="5" id="KW-0998">Cell outer membrane</keyword>
<feature type="compositionally biased region" description="Gly residues" evidence="7">
    <location>
        <begin position="66"/>
        <end position="75"/>
    </location>
</feature>
<evidence type="ECO:0000256" key="2">
    <source>
        <dbReference type="ARBA" id="ARBA00022729"/>
    </source>
</evidence>
<dbReference type="InterPro" id="IPR032831">
    <property type="entry name" value="LptM_cons"/>
</dbReference>
<feature type="signal peptide" evidence="8">
    <location>
        <begin position="1"/>
        <end position="22"/>
    </location>
</feature>
<evidence type="ECO:0008006" key="11">
    <source>
        <dbReference type="Google" id="ProtNLM"/>
    </source>
</evidence>
<comment type="caution">
    <text evidence="9">The sequence shown here is derived from an EMBL/GenBank/DDBJ whole genome shotgun (WGS) entry which is preliminary data.</text>
</comment>
<evidence type="ECO:0000256" key="7">
    <source>
        <dbReference type="SAM" id="MobiDB-lite"/>
    </source>
</evidence>
<feature type="region of interest" description="Disordered" evidence="7">
    <location>
        <begin position="40"/>
        <end position="75"/>
    </location>
</feature>
<keyword evidence="2 8" id="KW-0732">Signal</keyword>
<keyword evidence="4" id="KW-0564">Palmitate</keyword>
<evidence type="ECO:0000313" key="10">
    <source>
        <dbReference type="Proteomes" id="UP000257706"/>
    </source>
</evidence>
<proteinExistence type="predicted"/>
<accession>A0A3B9IL20</accession>
<sequence>MSHLSIRLRQLVLALMMATALAACGKKGELVPPMAVKSDGTVDKEKIPNYPLGSDPKSLVTPGRTNGPGLGVPPY</sequence>
<dbReference type="Proteomes" id="UP000257706">
    <property type="component" value="Unassembled WGS sequence"/>
</dbReference>
<feature type="chain" id="PRO_5017577099" description="Lipoprotein" evidence="8">
    <location>
        <begin position="23"/>
        <end position="75"/>
    </location>
</feature>
<keyword evidence="3" id="KW-0472">Membrane</keyword>
<evidence type="ECO:0000256" key="4">
    <source>
        <dbReference type="ARBA" id="ARBA00023139"/>
    </source>
</evidence>
<reference evidence="9 10" key="1">
    <citation type="journal article" date="2018" name="Nat. Biotechnol.">
        <title>A standardized bacterial taxonomy based on genome phylogeny substantially revises the tree of life.</title>
        <authorList>
            <person name="Parks D.H."/>
            <person name="Chuvochina M."/>
            <person name="Waite D.W."/>
            <person name="Rinke C."/>
            <person name="Skarshewski A."/>
            <person name="Chaumeil P.A."/>
            <person name="Hugenholtz P."/>
        </authorList>
    </citation>
    <scope>NUCLEOTIDE SEQUENCE [LARGE SCALE GENOMIC DNA]</scope>
    <source>
        <strain evidence="9">UBA8739</strain>
    </source>
</reference>
<name>A0A3B9IL20_9PROT</name>
<organism evidence="9 10">
    <name type="scientific">Tistrella mobilis</name>
    <dbReference type="NCBI Taxonomy" id="171437"/>
    <lineage>
        <taxon>Bacteria</taxon>
        <taxon>Pseudomonadati</taxon>
        <taxon>Pseudomonadota</taxon>
        <taxon>Alphaproteobacteria</taxon>
        <taxon>Geminicoccales</taxon>
        <taxon>Geminicoccaceae</taxon>
        <taxon>Tistrella</taxon>
    </lineage>
</organism>
<gene>
    <name evidence="9" type="ORF">DCK97_13485</name>
</gene>
<keyword evidence="6" id="KW-0449">Lipoprotein</keyword>